<feature type="transmembrane region" description="Helical" evidence="2">
    <location>
        <begin position="76"/>
        <end position="96"/>
    </location>
</feature>
<evidence type="ECO:0008006" key="5">
    <source>
        <dbReference type="Google" id="ProtNLM"/>
    </source>
</evidence>
<feature type="transmembrane region" description="Helical" evidence="2">
    <location>
        <begin position="158"/>
        <end position="183"/>
    </location>
</feature>
<feature type="transmembrane region" description="Helical" evidence="2">
    <location>
        <begin position="37"/>
        <end position="64"/>
    </location>
</feature>
<feature type="compositionally biased region" description="Basic and acidic residues" evidence="1">
    <location>
        <begin position="432"/>
        <end position="455"/>
    </location>
</feature>
<protein>
    <recommendedName>
        <fullName evidence="5">Transmembrane protein</fullName>
    </recommendedName>
</protein>
<accession>A0A2A2JG87</accession>
<feature type="compositionally biased region" description="Basic and acidic residues" evidence="1">
    <location>
        <begin position="401"/>
        <end position="410"/>
    </location>
</feature>
<evidence type="ECO:0000256" key="1">
    <source>
        <dbReference type="SAM" id="MobiDB-lite"/>
    </source>
</evidence>
<feature type="transmembrane region" description="Helical" evidence="2">
    <location>
        <begin position="116"/>
        <end position="137"/>
    </location>
</feature>
<feature type="transmembrane region" description="Helical" evidence="2">
    <location>
        <begin position="213"/>
        <end position="230"/>
    </location>
</feature>
<name>A0A2A2JG87_9BILA</name>
<evidence type="ECO:0000256" key="2">
    <source>
        <dbReference type="SAM" id="Phobius"/>
    </source>
</evidence>
<keyword evidence="4" id="KW-1185">Reference proteome</keyword>
<dbReference type="EMBL" id="LIAE01010454">
    <property type="protein sequence ID" value="PAV60720.1"/>
    <property type="molecule type" value="Genomic_DNA"/>
</dbReference>
<dbReference type="Proteomes" id="UP000218231">
    <property type="component" value="Unassembled WGS sequence"/>
</dbReference>
<keyword evidence="2" id="KW-0472">Membrane</keyword>
<evidence type="ECO:0000313" key="3">
    <source>
        <dbReference type="EMBL" id="PAV60720.1"/>
    </source>
</evidence>
<proteinExistence type="predicted"/>
<keyword evidence="2" id="KW-0812">Transmembrane</keyword>
<dbReference type="AlphaFoldDB" id="A0A2A2JG87"/>
<reference evidence="3 4" key="1">
    <citation type="journal article" date="2017" name="Curr. Biol.">
        <title>Genome architecture and evolution of a unichromosomal asexual nematode.</title>
        <authorList>
            <person name="Fradin H."/>
            <person name="Zegar C."/>
            <person name="Gutwein M."/>
            <person name="Lucas J."/>
            <person name="Kovtun M."/>
            <person name="Corcoran D."/>
            <person name="Baugh L.R."/>
            <person name="Kiontke K."/>
            <person name="Gunsalus K."/>
            <person name="Fitch D.H."/>
            <person name="Piano F."/>
        </authorList>
    </citation>
    <scope>NUCLEOTIDE SEQUENCE [LARGE SCALE GENOMIC DNA]</scope>
    <source>
        <strain evidence="3">PF1309</strain>
    </source>
</reference>
<keyword evidence="2" id="KW-1133">Transmembrane helix</keyword>
<evidence type="ECO:0000313" key="4">
    <source>
        <dbReference type="Proteomes" id="UP000218231"/>
    </source>
</evidence>
<gene>
    <name evidence="3" type="ORF">WR25_02925</name>
</gene>
<comment type="caution">
    <text evidence="3">The sequence shown here is derived from an EMBL/GenBank/DDBJ whole genome shotgun (WGS) entry which is preliminary data.</text>
</comment>
<feature type="compositionally biased region" description="Polar residues" evidence="1">
    <location>
        <begin position="369"/>
        <end position="400"/>
    </location>
</feature>
<organism evidence="3 4">
    <name type="scientific">Diploscapter pachys</name>
    <dbReference type="NCBI Taxonomy" id="2018661"/>
    <lineage>
        <taxon>Eukaryota</taxon>
        <taxon>Metazoa</taxon>
        <taxon>Ecdysozoa</taxon>
        <taxon>Nematoda</taxon>
        <taxon>Chromadorea</taxon>
        <taxon>Rhabditida</taxon>
        <taxon>Rhabditina</taxon>
        <taxon>Rhabditomorpha</taxon>
        <taxon>Rhabditoidea</taxon>
        <taxon>Rhabditidae</taxon>
        <taxon>Diploscapter</taxon>
    </lineage>
</organism>
<sequence>MYIPLTLATICKLTIIYMKMDEPYAIKGFWDGGFVMFYQFFMTTTHLTISMSIVGIILTVAFAARRRVGYDQIEMWEMSFAILFFSLILAGMNDFVSYNWRQIPIYLDYLIEDFGLMFFFLGVLIILCTFCCCSNHWPLREYARSHFDPIIFDARTRLMWTIPFVVFIFGPVTSQLCSLKFFVMPPFYFRDMGILRAYQRTIYEAQLDYLWRLYYHGLFMIPAFFFLTPYRMTLLELLCFGGQEYFPKKRTTVVVPGLLNPAQHLGYGKPQEPELRMLMPPPQCDSYLTDNFYDHHKPPQCQHSYNQPLLMPNQVSIGGHIIDLPSDMRATIEYIPPSYEKDKSSVIIEELPVEKALITSKDAPERSNFESQNQVSEQSVRINQEVRNQVPKQNDKVISTHQERPERIFTDRVQTGDSISVNPPNVVPEPDEAQKLETMKVGDQKSLDDRPPWKP</sequence>
<feature type="region of interest" description="Disordered" evidence="1">
    <location>
        <begin position="362"/>
        <end position="455"/>
    </location>
</feature>